<dbReference type="EMBL" id="CP002546">
    <property type="protein sequence ID" value="ADY59092.1"/>
    <property type="molecule type" value="Genomic_DNA"/>
</dbReference>
<dbReference type="KEGG" id="pbs:Plabr_1481"/>
<protein>
    <submittedName>
        <fullName evidence="1">Uncharacterized protein</fullName>
    </submittedName>
</protein>
<dbReference type="HOGENOM" id="CLU_2668784_0_0_0"/>
<evidence type="ECO:0000313" key="1">
    <source>
        <dbReference type="EMBL" id="ADY59092.1"/>
    </source>
</evidence>
<keyword evidence="2" id="KW-1185">Reference proteome</keyword>
<sequence>MAIMMLKTLAGPNWIMEAGEVYDLGALQEHHWIAAGHACEWTEDDQRRYEESLDEKFVNIDLNVTQNGLSIDSDR</sequence>
<dbReference type="STRING" id="756272.Plabr_1481"/>
<name>F0SQR2_RUBBR</name>
<evidence type="ECO:0000313" key="2">
    <source>
        <dbReference type="Proteomes" id="UP000006860"/>
    </source>
</evidence>
<dbReference type="RefSeq" id="WP_013627820.1">
    <property type="nucleotide sequence ID" value="NC_015174.1"/>
</dbReference>
<organism evidence="1 2">
    <name type="scientific">Rubinisphaera brasiliensis (strain ATCC 49424 / DSM 5305 / JCM 21570 / IAM 15109 / NBRC 103401 / IFAM 1448)</name>
    <name type="common">Planctomyces brasiliensis</name>
    <dbReference type="NCBI Taxonomy" id="756272"/>
    <lineage>
        <taxon>Bacteria</taxon>
        <taxon>Pseudomonadati</taxon>
        <taxon>Planctomycetota</taxon>
        <taxon>Planctomycetia</taxon>
        <taxon>Planctomycetales</taxon>
        <taxon>Planctomycetaceae</taxon>
        <taxon>Rubinisphaera</taxon>
    </lineage>
</organism>
<reference evidence="2" key="1">
    <citation type="submission" date="2011-02" db="EMBL/GenBank/DDBJ databases">
        <title>The complete genome of Planctomyces brasiliensis DSM 5305.</title>
        <authorList>
            <person name="Lucas S."/>
            <person name="Copeland A."/>
            <person name="Lapidus A."/>
            <person name="Bruce D."/>
            <person name="Goodwin L."/>
            <person name="Pitluck S."/>
            <person name="Kyrpides N."/>
            <person name="Mavromatis K."/>
            <person name="Pagani I."/>
            <person name="Ivanova N."/>
            <person name="Ovchinnikova G."/>
            <person name="Lu M."/>
            <person name="Detter J.C."/>
            <person name="Han C."/>
            <person name="Land M."/>
            <person name="Hauser L."/>
            <person name="Markowitz V."/>
            <person name="Cheng J.-F."/>
            <person name="Hugenholtz P."/>
            <person name="Woyke T."/>
            <person name="Wu D."/>
            <person name="Tindall B."/>
            <person name="Pomrenke H.G."/>
            <person name="Brambilla E."/>
            <person name="Klenk H.-P."/>
            <person name="Eisen J.A."/>
        </authorList>
    </citation>
    <scope>NUCLEOTIDE SEQUENCE [LARGE SCALE GENOMIC DNA]</scope>
    <source>
        <strain evidence="2">ATCC 49424 / DSM 5305 / JCM 21570 / NBRC 103401 / IFAM 1448</strain>
    </source>
</reference>
<gene>
    <name evidence="1" type="ordered locus">Plabr_1481</name>
</gene>
<dbReference type="AlphaFoldDB" id="F0SQR2"/>
<accession>F0SQR2</accession>
<dbReference type="Proteomes" id="UP000006860">
    <property type="component" value="Chromosome"/>
</dbReference>
<proteinExistence type="predicted"/>